<keyword evidence="3" id="KW-1185">Reference proteome</keyword>
<feature type="compositionally biased region" description="Polar residues" evidence="1">
    <location>
        <begin position="1"/>
        <end position="14"/>
    </location>
</feature>
<accession>A0A1E2UTD3</accession>
<dbReference type="InterPro" id="IPR045646">
    <property type="entry name" value="DUF6402"/>
</dbReference>
<dbReference type="Pfam" id="PF19940">
    <property type="entry name" value="DUF6402"/>
    <property type="match status" value="1"/>
</dbReference>
<reference evidence="2 3" key="1">
    <citation type="submission" date="2016-03" db="EMBL/GenBank/DDBJ databases">
        <title>Chemosynthetic sulphur-oxidizing symbionts of marine invertebrate animals are capable of nitrogen fixation.</title>
        <authorList>
            <person name="Petersen J.M."/>
            <person name="Kemper A."/>
            <person name="Gruber-Vodicka H."/>
            <person name="Cardini U."/>
            <person name="Geest Mvander."/>
            <person name="Kleiner M."/>
            <person name="Bulgheresi S."/>
            <person name="Fussmann M."/>
            <person name="Herbold C."/>
            <person name="Seah B.K.B."/>
            <person name="Antony C.Paul."/>
            <person name="Liu D."/>
            <person name="Belitz A."/>
            <person name="Weber M."/>
        </authorList>
    </citation>
    <scope>NUCLEOTIDE SEQUENCE [LARGE SCALE GENOMIC DNA]</scope>
    <source>
        <strain evidence="2">G_D</strain>
    </source>
</reference>
<dbReference type="AlphaFoldDB" id="A0A1E2UTD3"/>
<gene>
    <name evidence="2" type="ORF">A3196_15410</name>
</gene>
<comment type="caution">
    <text evidence="2">The sequence shown here is derived from an EMBL/GenBank/DDBJ whole genome shotgun (WGS) entry which is preliminary data.</text>
</comment>
<dbReference type="EMBL" id="LVJZ01000003">
    <property type="protein sequence ID" value="ODB98023.1"/>
    <property type="molecule type" value="Genomic_DNA"/>
</dbReference>
<dbReference type="RefSeq" id="WP_069024693.1">
    <property type="nucleotide sequence ID" value="NZ_LVJZ01000003.1"/>
</dbReference>
<evidence type="ECO:0000313" key="2">
    <source>
        <dbReference type="EMBL" id="ODB98023.1"/>
    </source>
</evidence>
<name>A0A1E2UTD3_9GAMM</name>
<proteinExistence type="predicted"/>
<protein>
    <submittedName>
        <fullName evidence="2">Uncharacterized protein</fullName>
    </submittedName>
</protein>
<sequence length="370" mass="42466">MRTLDYQSNPSTEYPSDYPKEYPTNTTNIDYKVKKNFSSLPKHLRTSKNFLILNMHKAAKASNFIVLHDLFKHWLFHQDNSVSSISSYQTGIGGNGWFIVKLSSFSKNNDIFSYYLNVAKNKAKEFNLAANDMKYAKELLNIAKSKYSEKEPINFPEGQSLQLTSIPSEKDIALTLGMNEKERENPKPRFIYINNYGSLAFLIANPDSSRTFFSSAYDLATKSMLSESTSALGHFAIPVFAEISVRRLNDKLVFRIDKVRSYAVDGFDFNEDETLGHWNLKDGLQYINTIALKLLEISNLSIISEWIDNPNDLFDKDFKIFRRDFKGPYNKVIKNTSLNKLNCNDFGVVTEPISLDIDQRNLEIEIQDIL</sequence>
<evidence type="ECO:0000256" key="1">
    <source>
        <dbReference type="SAM" id="MobiDB-lite"/>
    </source>
</evidence>
<evidence type="ECO:0000313" key="3">
    <source>
        <dbReference type="Proteomes" id="UP000094849"/>
    </source>
</evidence>
<organism evidence="2 3">
    <name type="scientific">Candidatus Thiodiazotropha endoloripes</name>
    <dbReference type="NCBI Taxonomy" id="1818881"/>
    <lineage>
        <taxon>Bacteria</taxon>
        <taxon>Pseudomonadati</taxon>
        <taxon>Pseudomonadota</taxon>
        <taxon>Gammaproteobacteria</taxon>
        <taxon>Chromatiales</taxon>
        <taxon>Sedimenticolaceae</taxon>
        <taxon>Candidatus Thiodiazotropha</taxon>
    </lineage>
</organism>
<dbReference type="Proteomes" id="UP000094849">
    <property type="component" value="Unassembled WGS sequence"/>
</dbReference>
<feature type="region of interest" description="Disordered" evidence="1">
    <location>
        <begin position="1"/>
        <end position="23"/>
    </location>
</feature>